<evidence type="ECO:0000256" key="2">
    <source>
        <dbReference type="ARBA" id="ARBA00008661"/>
    </source>
</evidence>
<dbReference type="GO" id="GO:0016758">
    <property type="term" value="F:hexosyltransferase activity"/>
    <property type="evidence" value="ECO:0007669"/>
    <property type="project" value="InterPro"/>
</dbReference>
<name>A0A914XJ01_9BILA</name>
<evidence type="ECO:0000256" key="5">
    <source>
        <dbReference type="ARBA" id="ARBA00022692"/>
    </source>
</evidence>
<dbReference type="AlphaFoldDB" id="A0A914XJ01"/>
<protein>
    <recommendedName>
        <fullName evidence="10">Hexosyltransferase</fullName>
        <ecNumber evidence="10">2.4.1.-</ecNumber>
    </recommendedName>
</protein>
<evidence type="ECO:0000313" key="12">
    <source>
        <dbReference type="WBParaSite" id="PSAMB.scaffold85size82680.g1717.t1"/>
    </source>
</evidence>
<keyword evidence="6" id="KW-0735">Signal-anchor</keyword>
<organism evidence="11 12">
    <name type="scientific">Plectus sambesii</name>
    <dbReference type="NCBI Taxonomy" id="2011161"/>
    <lineage>
        <taxon>Eukaryota</taxon>
        <taxon>Metazoa</taxon>
        <taxon>Ecdysozoa</taxon>
        <taxon>Nematoda</taxon>
        <taxon>Chromadorea</taxon>
        <taxon>Plectida</taxon>
        <taxon>Plectina</taxon>
        <taxon>Plectoidea</taxon>
        <taxon>Plectidae</taxon>
        <taxon>Plectus</taxon>
    </lineage>
</organism>
<keyword evidence="5" id="KW-0812">Transmembrane</keyword>
<comment type="similarity">
    <text evidence="2 10">Belongs to the glycosyltransferase 31 family.</text>
</comment>
<evidence type="ECO:0000256" key="1">
    <source>
        <dbReference type="ARBA" id="ARBA00004323"/>
    </source>
</evidence>
<dbReference type="Gene3D" id="3.90.550.50">
    <property type="match status" value="1"/>
</dbReference>
<keyword evidence="8 10" id="KW-0333">Golgi apparatus</keyword>
<evidence type="ECO:0000256" key="3">
    <source>
        <dbReference type="ARBA" id="ARBA00022676"/>
    </source>
</evidence>
<evidence type="ECO:0000256" key="7">
    <source>
        <dbReference type="ARBA" id="ARBA00022989"/>
    </source>
</evidence>
<dbReference type="InterPro" id="IPR002659">
    <property type="entry name" value="Glyco_trans_31"/>
</dbReference>
<evidence type="ECO:0000313" key="11">
    <source>
        <dbReference type="Proteomes" id="UP000887566"/>
    </source>
</evidence>
<sequence>MWLKFVSEHCTQAEYILKTDDDVFVNIFAVVDFLNRITQQNVRPRKSIMCFVWKGMDVIRDPKDKWYVNKEEYVPDIFPPYCSGAAYIITRDLIRPMYEQSFKIKFIWVDDFFITGALIEALQAEHFSINFLYAFEGIRTKEQLRHSSEYTFFAHSNVNLRLAMWKDVVKRQGIEIN</sequence>
<dbReference type="PANTHER" id="PTHR11214:SF364">
    <property type="entry name" value="HEXOSYLTRANSFERASE"/>
    <property type="match status" value="1"/>
</dbReference>
<evidence type="ECO:0000256" key="9">
    <source>
        <dbReference type="ARBA" id="ARBA00023136"/>
    </source>
</evidence>
<accession>A0A914XJ01</accession>
<proteinExistence type="inferred from homology"/>
<reference evidence="12" key="1">
    <citation type="submission" date="2022-11" db="UniProtKB">
        <authorList>
            <consortium name="WormBaseParasite"/>
        </authorList>
    </citation>
    <scope>IDENTIFICATION</scope>
</reference>
<evidence type="ECO:0000256" key="4">
    <source>
        <dbReference type="ARBA" id="ARBA00022679"/>
    </source>
</evidence>
<dbReference type="PANTHER" id="PTHR11214">
    <property type="entry name" value="BETA-1,3-N-ACETYLGLUCOSAMINYLTRANSFERASE"/>
    <property type="match status" value="1"/>
</dbReference>
<dbReference type="Pfam" id="PF01762">
    <property type="entry name" value="Galactosyl_T"/>
    <property type="match status" value="1"/>
</dbReference>
<dbReference type="GO" id="GO:0006493">
    <property type="term" value="P:protein O-linked glycosylation"/>
    <property type="evidence" value="ECO:0007669"/>
    <property type="project" value="TreeGrafter"/>
</dbReference>
<dbReference type="EC" id="2.4.1.-" evidence="10"/>
<keyword evidence="3 10" id="KW-0328">Glycosyltransferase</keyword>
<keyword evidence="4" id="KW-0808">Transferase</keyword>
<evidence type="ECO:0000256" key="8">
    <source>
        <dbReference type="ARBA" id="ARBA00023034"/>
    </source>
</evidence>
<evidence type="ECO:0000256" key="6">
    <source>
        <dbReference type="ARBA" id="ARBA00022968"/>
    </source>
</evidence>
<comment type="subcellular location">
    <subcellularLocation>
        <location evidence="1 10">Golgi apparatus membrane</location>
        <topology evidence="1 10">Single-pass type II membrane protein</topology>
    </subcellularLocation>
</comment>
<keyword evidence="11" id="KW-1185">Reference proteome</keyword>
<keyword evidence="7" id="KW-1133">Transmembrane helix</keyword>
<dbReference type="Proteomes" id="UP000887566">
    <property type="component" value="Unplaced"/>
</dbReference>
<dbReference type="GO" id="GO:0000139">
    <property type="term" value="C:Golgi membrane"/>
    <property type="evidence" value="ECO:0007669"/>
    <property type="project" value="UniProtKB-SubCell"/>
</dbReference>
<dbReference type="WBParaSite" id="PSAMB.scaffold85size82680.g1717.t1">
    <property type="protein sequence ID" value="PSAMB.scaffold85size82680.g1717.t1"/>
    <property type="gene ID" value="PSAMB.scaffold85size82680.g1717"/>
</dbReference>
<keyword evidence="9" id="KW-0472">Membrane</keyword>
<evidence type="ECO:0000256" key="10">
    <source>
        <dbReference type="RuleBase" id="RU363063"/>
    </source>
</evidence>